<protein>
    <submittedName>
        <fullName evidence="9">DMT family transporter</fullName>
    </submittedName>
</protein>
<evidence type="ECO:0000256" key="6">
    <source>
        <dbReference type="ARBA" id="ARBA00023136"/>
    </source>
</evidence>
<evidence type="ECO:0000256" key="3">
    <source>
        <dbReference type="ARBA" id="ARBA00022475"/>
    </source>
</evidence>
<evidence type="ECO:0000256" key="2">
    <source>
        <dbReference type="ARBA" id="ARBA00007362"/>
    </source>
</evidence>
<dbReference type="SUPFAM" id="SSF103481">
    <property type="entry name" value="Multidrug resistance efflux transporter EmrE"/>
    <property type="match status" value="2"/>
</dbReference>
<feature type="domain" description="EamA" evidence="8">
    <location>
        <begin position="145"/>
        <end position="277"/>
    </location>
</feature>
<feature type="transmembrane region" description="Helical" evidence="7">
    <location>
        <begin position="120"/>
        <end position="142"/>
    </location>
</feature>
<evidence type="ECO:0000256" key="4">
    <source>
        <dbReference type="ARBA" id="ARBA00022692"/>
    </source>
</evidence>
<evidence type="ECO:0000313" key="10">
    <source>
        <dbReference type="Proteomes" id="UP001527099"/>
    </source>
</evidence>
<proteinExistence type="inferred from homology"/>
<dbReference type="InterPro" id="IPR050638">
    <property type="entry name" value="AA-Vitamin_Transporters"/>
</dbReference>
<feature type="transmembrane region" description="Helical" evidence="7">
    <location>
        <begin position="265"/>
        <end position="285"/>
    </location>
</feature>
<keyword evidence="10" id="KW-1185">Reference proteome</keyword>
<dbReference type="InterPro" id="IPR037185">
    <property type="entry name" value="EmrE-like"/>
</dbReference>
<name>A0ABT4GKN9_9BACL</name>
<dbReference type="PANTHER" id="PTHR32322:SF18">
    <property type="entry name" value="S-ADENOSYLMETHIONINE_S-ADENOSYLHOMOCYSTEINE TRANSPORTER"/>
    <property type="match status" value="1"/>
</dbReference>
<keyword evidence="6 7" id="KW-0472">Membrane</keyword>
<keyword evidence="3" id="KW-1003">Cell membrane</keyword>
<dbReference type="RefSeq" id="WP_051253005.1">
    <property type="nucleotide sequence ID" value="NZ_JAMDMW010000175.1"/>
</dbReference>
<evidence type="ECO:0000256" key="1">
    <source>
        <dbReference type="ARBA" id="ARBA00004651"/>
    </source>
</evidence>
<dbReference type="EMBL" id="JAMDMX010000106">
    <property type="protein sequence ID" value="MCY9696603.1"/>
    <property type="molecule type" value="Genomic_DNA"/>
</dbReference>
<feature type="transmembrane region" description="Helical" evidence="7">
    <location>
        <begin position="94"/>
        <end position="113"/>
    </location>
</feature>
<feature type="transmembrane region" description="Helical" evidence="7">
    <location>
        <begin position="148"/>
        <end position="167"/>
    </location>
</feature>
<dbReference type="Proteomes" id="UP001527099">
    <property type="component" value="Unassembled WGS sequence"/>
</dbReference>
<feature type="transmembrane region" description="Helical" evidence="7">
    <location>
        <begin position="32"/>
        <end position="52"/>
    </location>
</feature>
<feature type="transmembrane region" description="Helical" evidence="7">
    <location>
        <begin position="204"/>
        <end position="225"/>
    </location>
</feature>
<dbReference type="InterPro" id="IPR000620">
    <property type="entry name" value="EamA_dom"/>
</dbReference>
<feature type="transmembrane region" description="Helical" evidence="7">
    <location>
        <begin position="174"/>
        <end position="192"/>
    </location>
</feature>
<comment type="subcellular location">
    <subcellularLocation>
        <location evidence="1">Cell membrane</location>
        <topology evidence="1">Multi-pass membrane protein</topology>
    </subcellularLocation>
</comment>
<evidence type="ECO:0000259" key="8">
    <source>
        <dbReference type="Pfam" id="PF00892"/>
    </source>
</evidence>
<evidence type="ECO:0000256" key="5">
    <source>
        <dbReference type="ARBA" id="ARBA00022989"/>
    </source>
</evidence>
<sequence>MAKSYLILVFCVFIWALNYIVRQILLREFSPFFLSAFSLTVVSFTFLIWAFVTKSFVKLTRKEIVFFLLSAVIGLIANQILLFKGLERTSATNASLIFTLSPLITAGLAAVFLKEKITWRMVAGCLVAIIGLIQALNMHGLLFSTGDWIMLGATFTFSCNLIFARVLSRRLSPFIVTVYSFMISAVFFDPFILSVIKMDWNHSIGIWGLAIVSVIVGQGITGVMWNKGMESIGAARAVIVLNLQPLMTMLLEFLIFHHLVAYQQVFGAILVFIGVLIGTMQKGFFTQKQKEKRGIIYGQQRKKTSKYF</sequence>
<gene>
    <name evidence="9" type="ORF">M5X19_27410</name>
</gene>
<feature type="transmembrane region" description="Helical" evidence="7">
    <location>
        <begin position="237"/>
        <end position="259"/>
    </location>
</feature>
<feature type="transmembrane region" description="Helical" evidence="7">
    <location>
        <begin position="64"/>
        <end position="82"/>
    </location>
</feature>
<organism evidence="9 10">
    <name type="scientific">Paenibacillus alginolyticus</name>
    <dbReference type="NCBI Taxonomy" id="59839"/>
    <lineage>
        <taxon>Bacteria</taxon>
        <taxon>Bacillati</taxon>
        <taxon>Bacillota</taxon>
        <taxon>Bacilli</taxon>
        <taxon>Bacillales</taxon>
        <taxon>Paenibacillaceae</taxon>
        <taxon>Paenibacillus</taxon>
    </lineage>
</organism>
<accession>A0ABT4GKN9</accession>
<evidence type="ECO:0000313" key="9">
    <source>
        <dbReference type="EMBL" id="MCY9696603.1"/>
    </source>
</evidence>
<keyword evidence="4 7" id="KW-0812">Transmembrane</keyword>
<keyword evidence="5 7" id="KW-1133">Transmembrane helix</keyword>
<comment type="similarity">
    <text evidence="2">Belongs to the EamA transporter family.</text>
</comment>
<feature type="domain" description="EamA" evidence="8">
    <location>
        <begin position="4"/>
        <end position="133"/>
    </location>
</feature>
<comment type="caution">
    <text evidence="9">The sequence shown here is derived from an EMBL/GenBank/DDBJ whole genome shotgun (WGS) entry which is preliminary data.</text>
</comment>
<reference evidence="9 10" key="1">
    <citation type="submission" date="2022-05" db="EMBL/GenBank/DDBJ databases">
        <title>Genome Sequencing of Bee-Associated Microbes.</title>
        <authorList>
            <person name="Dunlap C."/>
        </authorList>
    </citation>
    <scope>NUCLEOTIDE SEQUENCE [LARGE SCALE GENOMIC DNA]</scope>
    <source>
        <strain evidence="9 10">NRRL B-14421</strain>
    </source>
</reference>
<evidence type="ECO:0000256" key="7">
    <source>
        <dbReference type="SAM" id="Phobius"/>
    </source>
</evidence>
<dbReference type="Pfam" id="PF00892">
    <property type="entry name" value="EamA"/>
    <property type="match status" value="2"/>
</dbReference>
<dbReference type="PANTHER" id="PTHR32322">
    <property type="entry name" value="INNER MEMBRANE TRANSPORTER"/>
    <property type="match status" value="1"/>
</dbReference>